<sequence length="383" mass="42131">MTVSDHQKGVETNLTEPWADWLKIYTAPGIGISTFYRLISWFQTPEAIVQASITEIERVPGVSPKQAARFSRYLREADYEAEILRIRKLGLAIITLADSVYPTLLKEIYQPPPVLYAKGTLLPADINAIALVGTRRPTSYGISVAEHLALELSKRGFTIVSGLARGIDQAAHRAALSAAGRTIAVLGSGFGNIYPRHSDRLCQDIAANGVLLSEFPTTQPPHRSNFPRRNRIIAGLSLGSLVVEAPLKSGALITARYALEQGREVFAIPGKITSYASHGCNNLIQMGAKLVSSVDDILEEIEPQIKKQYLPLILKEDELQKQLDPDERKIYDLLSDEPLHIDSLRRTAGCSSGTLASILLHLELEGFIKQLPGKMFMRSIIGR</sequence>
<organism evidence="4 5">
    <name type="scientific">candidate division CSSED10-310 bacterium</name>
    <dbReference type="NCBI Taxonomy" id="2855610"/>
    <lineage>
        <taxon>Bacteria</taxon>
        <taxon>Bacteria division CSSED10-310</taxon>
    </lineage>
</organism>
<evidence type="ECO:0000259" key="2">
    <source>
        <dbReference type="Pfam" id="PF02481"/>
    </source>
</evidence>
<comment type="similarity">
    <text evidence="1">Belongs to the DprA/Smf family.</text>
</comment>
<dbReference type="InterPro" id="IPR010994">
    <property type="entry name" value="RuvA_2-like"/>
</dbReference>
<evidence type="ECO:0000313" key="4">
    <source>
        <dbReference type="EMBL" id="MFC1854032.1"/>
    </source>
</evidence>
<keyword evidence="5" id="KW-1185">Reference proteome</keyword>
<dbReference type="Gene3D" id="1.10.10.10">
    <property type="entry name" value="Winged helix-like DNA-binding domain superfamily/Winged helix DNA-binding domain"/>
    <property type="match status" value="1"/>
</dbReference>
<accession>A0ABV6Z6F7</accession>
<dbReference type="Pfam" id="PF14520">
    <property type="entry name" value="HHH_5"/>
    <property type="match status" value="1"/>
</dbReference>
<dbReference type="NCBIfam" id="TIGR00732">
    <property type="entry name" value="dprA"/>
    <property type="match status" value="1"/>
</dbReference>
<dbReference type="Gene3D" id="3.40.50.450">
    <property type="match status" value="1"/>
</dbReference>
<feature type="domain" description="Smf/DprA SLOG" evidence="2">
    <location>
        <begin position="93"/>
        <end position="301"/>
    </location>
</feature>
<proteinExistence type="inferred from homology"/>
<gene>
    <name evidence="4" type="primary">dprA</name>
    <name evidence="4" type="ORF">ACFL27_27925</name>
</gene>
<dbReference type="PANTHER" id="PTHR43022:SF1">
    <property type="entry name" value="PROTEIN SMF"/>
    <property type="match status" value="1"/>
</dbReference>
<dbReference type="InterPro" id="IPR036388">
    <property type="entry name" value="WH-like_DNA-bd_sf"/>
</dbReference>
<evidence type="ECO:0000259" key="3">
    <source>
        <dbReference type="Pfam" id="PF17782"/>
    </source>
</evidence>
<dbReference type="EMBL" id="JBHPBY010000687">
    <property type="protein sequence ID" value="MFC1854032.1"/>
    <property type="molecule type" value="Genomic_DNA"/>
</dbReference>
<dbReference type="Pfam" id="PF17782">
    <property type="entry name" value="WHD_DprA"/>
    <property type="match status" value="1"/>
</dbReference>
<evidence type="ECO:0000313" key="5">
    <source>
        <dbReference type="Proteomes" id="UP001594351"/>
    </source>
</evidence>
<dbReference type="InterPro" id="IPR003488">
    <property type="entry name" value="DprA"/>
</dbReference>
<feature type="domain" description="DprA winged helix" evidence="3">
    <location>
        <begin position="319"/>
        <end position="374"/>
    </location>
</feature>
<dbReference type="SUPFAM" id="SSF47781">
    <property type="entry name" value="RuvA domain 2-like"/>
    <property type="match status" value="1"/>
</dbReference>
<dbReference type="InterPro" id="IPR057666">
    <property type="entry name" value="DrpA_SLOG"/>
</dbReference>
<dbReference type="InterPro" id="IPR041614">
    <property type="entry name" value="DprA_WH"/>
</dbReference>
<name>A0ABV6Z6F7_UNCC1</name>
<protein>
    <submittedName>
        <fullName evidence="4">DNA-processing protein DprA</fullName>
    </submittedName>
</protein>
<reference evidence="4 5" key="1">
    <citation type="submission" date="2024-09" db="EMBL/GenBank/DDBJ databases">
        <title>Laminarin stimulates single cell rates of sulfate reduction while oxygen inhibits transcriptomic activity in coastal marine sediment.</title>
        <authorList>
            <person name="Lindsay M."/>
            <person name="Orcutt B."/>
            <person name="Emerson D."/>
            <person name="Stepanauskas R."/>
            <person name="D'Angelo T."/>
        </authorList>
    </citation>
    <scope>NUCLEOTIDE SEQUENCE [LARGE SCALE GENOMIC DNA]</scope>
    <source>
        <strain evidence="4">SAG AM-311-K15</strain>
    </source>
</reference>
<evidence type="ECO:0000256" key="1">
    <source>
        <dbReference type="ARBA" id="ARBA00006525"/>
    </source>
</evidence>
<dbReference type="Proteomes" id="UP001594351">
    <property type="component" value="Unassembled WGS sequence"/>
</dbReference>
<dbReference type="SUPFAM" id="SSF102405">
    <property type="entry name" value="MCP/YpsA-like"/>
    <property type="match status" value="1"/>
</dbReference>
<dbReference type="Pfam" id="PF02481">
    <property type="entry name" value="DNA_processg_A"/>
    <property type="match status" value="1"/>
</dbReference>
<dbReference type="PANTHER" id="PTHR43022">
    <property type="entry name" value="PROTEIN SMF"/>
    <property type="match status" value="1"/>
</dbReference>
<comment type="caution">
    <text evidence="4">The sequence shown here is derived from an EMBL/GenBank/DDBJ whole genome shotgun (WGS) entry which is preliminary data.</text>
</comment>